<keyword evidence="1 2" id="KW-0732">Signal</keyword>
<dbReference type="Proteomes" id="UP000095209">
    <property type="component" value="Unassembled WGS sequence"/>
</dbReference>
<dbReference type="AlphaFoldDB" id="A0A1E5LAM0"/>
<evidence type="ECO:0000256" key="1">
    <source>
        <dbReference type="ARBA" id="ARBA00022729"/>
    </source>
</evidence>
<feature type="domain" description="SLH" evidence="3">
    <location>
        <begin position="165"/>
        <end position="228"/>
    </location>
</feature>
<proteinExistence type="predicted"/>
<evidence type="ECO:0000313" key="5">
    <source>
        <dbReference type="Proteomes" id="UP000095209"/>
    </source>
</evidence>
<organism evidence="4 5">
    <name type="scientific">Bacillus solimangrovi</name>
    <dbReference type="NCBI Taxonomy" id="1305675"/>
    <lineage>
        <taxon>Bacteria</taxon>
        <taxon>Bacillati</taxon>
        <taxon>Bacillota</taxon>
        <taxon>Bacilli</taxon>
        <taxon>Bacillales</taxon>
        <taxon>Bacillaceae</taxon>
        <taxon>Bacillus</taxon>
    </lineage>
</organism>
<dbReference type="RefSeq" id="WP_069718889.1">
    <property type="nucleotide sequence ID" value="NZ_MJEH01000064.1"/>
</dbReference>
<dbReference type="CDD" id="cd05379">
    <property type="entry name" value="CAP_bacterial"/>
    <property type="match status" value="1"/>
</dbReference>
<accession>A0A1E5LAM0</accession>
<dbReference type="InterPro" id="IPR035940">
    <property type="entry name" value="CAP_sf"/>
</dbReference>
<name>A0A1E5LAM0_9BACI</name>
<dbReference type="InterPro" id="IPR014044">
    <property type="entry name" value="CAP_dom"/>
</dbReference>
<dbReference type="SUPFAM" id="SSF55797">
    <property type="entry name" value="PR-1-like"/>
    <property type="match status" value="1"/>
</dbReference>
<feature type="chain" id="PRO_5009180831" description="SLH domain-containing protein" evidence="2">
    <location>
        <begin position="24"/>
        <end position="353"/>
    </location>
</feature>
<dbReference type="Pfam" id="PF00188">
    <property type="entry name" value="CAP"/>
    <property type="match status" value="1"/>
</dbReference>
<sequence>MKKFWFVALSFILLIVTGHTASAAQSDNGSEAQNLLNSNEAGSSKVVKTVFSDVPSDHWAKSEIDYLVEEGAIKGYDDETFRPNEFVTRGQSALIIGRTLDIDTSNRTNPNFSDVSTESYLYPYISALVYEGVFAKAEKFNPNSILTRAQMAKTLVEAFDIEGESSKEFTDVTSNHWAYSYVQTLAATGITKGKTPTTFDPNGEVTRAQMVVFVKRTLDYLVLKEELLPMAEEAISLANEERANAGLTPLTLNLDITKAAQLKAEDLRNHDNLTHDSPTYGRSYELLERFNIENEYSTENAGAGQTTVKEYIEDVMNSEKHRKNMLDPHITDMGIGFAKKDSYYYIVQIFIQK</sequence>
<dbReference type="PANTHER" id="PTHR43308:SF5">
    <property type="entry name" value="S-LAYER PROTEIN _ PEPTIDOGLYCAN ENDO-BETA-N-ACETYLGLUCOSAMINIDASE"/>
    <property type="match status" value="1"/>
</dbReference>
<protein>
    <recommendedName>
        <fullName evidence="3">SLH domain-containing protein</fullName>
    </recommendedName>
</protein>
<feature type="domain" description="SLH" evidence="3">
    <location>
        <begin position="47"/>
        <end position="110"/>
    </location>
</feature>
<reference evidence="4 5" key="1">
    <citation type="submission" date="2016-08" db="EMBL/GenBank/DDBJ databases">
        <title>Genome of Bacillus solimangrovi GH2-4.</title>
        <authorList>
            <person name="Lim S."/>
            <person name="Kim B.-C."/>
        </authorList>
    </citation>
    <scope>NUCLEOTIDE SEQUENCE [LARGE SCALE GENOMIC DNA]</scope>
    <source>
        <strain evidence="4 5">GH2-4</strain>
    </source>
</reference>
<feature type="signal peptide" evidence="2">
    <location>
        <begin position="1"/>
        <end position="23"/>
    </location>
</feature>
<gene>
    <name evidence="4" type="ORF">BFG57_07050</name>
</gene>
<evidence type="ECO:0000256" key="2">
    <source>
        <dbReference type="SAM" id="SignalP"/>
    </source>
</evidence>
<dbReference type="PROSITE" id="PS51272">
    <property type="entry name" value="SLH"/>
    <property type="match status" value="2"/>
</dbReference>
<comment type="caution">
    <text evidence="4">The sequence shown here is derived from an EMBL/GenBank/DDBJ whole genome shotgun (WGS) entry which is preliminary data.</text>
</comment>
<dbReference type="Pfam" id="PF00395">
    <property type="entry name" value="SLH"/>
    <property type="match status" value="3"/>
</dbReference>
<dbReference type="STRING" id="1305675.BFG57_07050"/>
<dbReference type="InterPro" id="IPR001119">
    <property type="entry name" value="SLH_dom"/>
</dbReference>
<evidence type="ECO:0000313" key="4">
    <source>
        <dbReference type="EMBL" id="OEH91122.1"/>
    </source>
</evidence>
<dbReference type="InterPro" id="IPR051465">
    <property type="entry name" value="Cell_Envelope_Struct_Comp"/>
</dbReference>
<dbReference type="Gene3D" id="3.40.33.10">
    <property type="entry name" value="CAP"/>
    <property type="match status" value="1"/>
</dbReference>
<dbReference type="PANTHER" id="PTHR43308">
    <property type="entry name" value="OUTER MEMBRANE PROTEIN ALPHA-RELATED"/>
    <property type="match status" value="1"/>
</dbReference>
<dbReference type="OrthoDB" id="9783944at2"/>
<dbReference type="EMBL" id="MJEH01000064">
    <property type="protein sequence ID" value="OEH91122.1"/>
    <property type="molecule type" value="Genomic_DNA"/>
</dbReference>
<evidence type="ECO:0000259" key="3">
    <source>
        <dbReference type="PROSITE" id="PS51272"/>
    </source>
</evidence>
<keyword evidence="5" id="KW-1185">Reference proteome</keyword>